<name>A0ABT3CMB8_9MYCO</name>
<comment type="caution">
    <text evidence="1">The sequence shown here is derived from an EMBL/GenBank/DDBJ whole genome shotgun (WGS) entry which is preliminary data.</text>
</comment>
<gene>
    <name evidence="1" type="ORF">H7J73_32265</name>
</gene>
<protein>
    <submittedName>
        <fullName evidence="1">Uncharacterized protein</fullName>
    </submittedName>
</protein>
<dbReference type="EMBL" id="JACKTY010000051">
    <property type="protein sequence ID" value="MCV7230693.1"/>
    <property type="molecule type" value="Genomic_DNA"/>
</dbReference>
<sequence length="166" mass="18840">MNAAEVLAALRSHHNTSALIPEVVIQDDYPVWAELENGHGKPYTRRIDALMFDAGSNQRTAIEIKVSRSDVQRETWNKVQPWRRVVHRFIYAVPAGLIERPPIYGCGLWWVHDPDPPYYPCGRVEVRKKAVIQRFPEPLPQHVIRSLAFRAAGVPLVTNDDVQGGV</sequence>
<evidence type="ECO:0000313" key="1">
    <source>
        <dbReference type="EMBL" id="MCV7230693.1"/>
    </source>
</evidence>
<reference evidence="1 2" key="1">
    <citation type="journal article" date="2022" name="BMC Genomics">
        <title>Comparative genome analysis of mycobacteria focusing on tRNA and non-coding RNA.</title>
        <authorList>
            <person name="Behra P.R.K."/>
            <person name="Pettersson B.M.F."/>
            <person name="Ramesh M."/>
            <person name="Das S."/>
            <person name="Dasgupta S."/>
            <person name="Kirsebom L.A."/>
        </authorList>
    </citation>
    <scope>NUCLEOTIDE SEQUENCE [LARGE SCALE GENOMIC DNA]</scope>
    <source>
        <strain evidence="1 2">DSM 44078</strain>
    </source>
</reference>
<keyword evidence="2" id="KW-1185">Reference proteome</keyword>
<dbReference type="Proteomes" id="UP001526201">
    <property type="component" value="Unassembled WGS sequence"/>
</dbReference>
<evidence type="ECO:0000313" key="2">
    <source>
        <dbReference type="Proteomes" id="UP001526201"/>
    </source>
</evidence>
<organism evidence="1 2">
    <name type="scientific">Mycolicibacterium komossense</name>
    <dbReference type="NCBI Taxonomy" id="1779"/>
    <lineage>
        <taxon>Bacteria</taxon>
        <taxon>Bacillati</taxon>
        <taxon>Actinomycetota</taxon>
        <taxon>Actinomycetes</taxon>
        <taxon>Mycobacteriales</taxon>
        <taxon>Mycobacteriaceae</taxon>
        <taxon>Mycolicibacterium</taxon>
    </lineage>
</organism>
<proteinExistence type="predicted"/>
<dbReference type="RefSeq" id="WP_264071980.1">
    <property type="nucleotide sequence ID" value="NZ_JACKTY010000051.1"/>
</dbReference>
<accession>A0ABT3CMB8</accession>